<evidence type="ECO:0000256" key="5">
    <source>
        <dbReference type="ARBA" id="ARBA00022803"/>
    </source>
</evidence>
<sequence length="325" mass="37402">MAARTFGSFVGGWKNFAQYFGYRFNGGNTSYFKAWRLSGVRYIRPPHLLFVIPAASLLRSISFFQKKKDPVETAEEAEKSRAAAEVQSIISKADALYNSHKFEELCTFLKQHAEVDSDEVLWRLARALTDNSKLTEDKNEKKKLVFEAFDAVKRALALNEKNFACHKWYAILMDKTAEYEGIKARISNAYVVKEHFMRAAELNPKDATTLYTLGVWCFLFADMPWYQRKIAAALFATPPTSSYEEALKYFHQAEEMDPNFYSKNLLYLGKTYSRLGNKKLAMLYLTRAHEYQLNTPDDREAHKEAGELLKKMGVKVEEQSKAGYM</sequence>
<dbReference type="Gene3D" id="1.25.40.10">
    <property type="entry name" value="Tetratricopeptide repeat domain"/>
    <property type="match status" value="2"/>
</dbReference>
<evidence type="ECO:0000256" key="8">
    <source>
        <dbReference type="ARBA" id="ARBA00041958"/>
    </source>
</evidence>
<comment type="caution">
    <text evidence="9">The sequence shown here is derived from an EMBL/GenBank/DDBJ whole genome shotgun (WGS) entry which is preliminary data.</text>
</comment>
<evidence type="ECO:0000313" key="10">
    <source>
        <dbReference type="Proteomes" id="UP001519460"/>
    </source>
</evidence>
<dbReference type="InterPro" id="IPR011990">
    <property type="entry name" value="TPR-like_helical_dom_sf"/>
</dbReference>
<proteinExistence type="predicted"/>
<dbReference type="SUPFAM" id="SSF48452">
    <property type="entry name" value="TPR-like"/>
    <property type="match status" value="2"/>
</dbReference>
<comment type="subcellular location">
    <subcellularLocation>
        <location evidence="1">Cytoplasm</location>
        <location evidence="1">Cytoskeleton</location>
    </subcellularLocation>
</comment>
<dbReference type="GO" id="GO:0005856">
    <property type="term" value="C:cytoskeleton"/>
    <property type="evidence" value="ECO:0007669"/>
    <property type="project" value="UniProtKB-SubCell"/>
</dbReference>
<dbReference type="PANTHER" id="PTHR16056:SF16">
    <property type="entry name" value="REGULATOR OF MICROTUBULE DYNAMICS PROTEIN 1"/>
    <property type="match status" value="1"/>
</dbReference>
<evidence type="ECO:0000256" key="2">
    <source>
        <dbReference type="ARBA" id="ARBA00011375"/>
    </source>
</evidence>
<keyword evidence="10" id="KW-1185">Reference proteome</keyword>
<evidence type="ECO:0000256" key="6">
    <source>
        <dbReference type="ARBA" id="ARBA00023212"/>
    </source>
</evidence>
<dbReference type="Proteomes" id="UP001519460">
    <property type="component" value="Unassembled WGS sequence"/>
</dbReference>
<dbReference type="Pfam" id="PF21033">
    <property type="entry name" value="RMD1-3"/>
    <property type="match status" value="1"/>
</dbReference>
<evidence type="ECO:0000313" key="9">
    <source>
        <dbReference type="EMBL" id="KAK7492238.1"/>
    </source>
</evidence>
<gene>
    <name evidence="9" type="ORF">BaRGS_00016535</name>
</gene>
<evidence type="ECO:0000256" key="1">
    <source>
        <dbReference type="ARBA" id="ARBA00004245"/>
    </source>
</evidence>
<keyword evidence="6" id="KW-0206">Cytoskeleton</keyword>
<dbReference type="PANTHER" id="PTHR16056">
    <property type="entry name" value="REGULATOR OF MICROTUBULE DYNAMICS PROTEIN"/>
    <property type="match status" value="1"/>
</dbReference>
<dbReference type="InterPro" id="IPR049039">
    <property type="entry name" value="RMD1-3_a_helical_rpt"/>
</dbReference>
<accession>A0ABD0KYJ0</accession>
<reference evidence="9 10" key="1">
    <citation type="journal article" date="2023" name="Sci. Data">
        <title>Genome assembly of the Korean intertidal mud-creeper Batillaria attramentaria.</title>
        <authorList>
            <person name="Patra A.K."/>
            <person name="Ho P.T."/>
            <person name="Jun S."/>
            <person name="Lee S.J."/>
            <person name="Kim Y."/>
            <person name="Won Y.J."/>
        </authorList>
    </citation>
    <scope>NUCLEOTIDE SEQUENCE [LARGE SCALE GENOMIC DNA]</scope>
    <source>
        <strain evidence="9">Wonlab-2016</strain>
    </source>
</reference>
<protein>
    <recommendedName>
        <fullName evidence="7">Regulator of microtubule dynamics protein 1</fullName>
    </recommendedName>
    <alternativeName>
        <fullName evidence="8">Protein FAM82B</fullName>
    </alternativeName>
</protein>
<organism evidence="9 10">
    <name type="scientific">Batillaria attramentaria</name>
    <dbReference type="NCBI Taxonomy" id="370345"/>
    <lineage>
        <taxon>Eukaryota</taxon>
        <taxon>Metazoa</taxon>
        <taxon>Spiralia</taxon>
        <taxon>Lophotrochozoa</taxon>
        <taxon>Mollusca</taxon>
        <taxon>Gastropoda</taxon>
        <taxon>Caenogastropoda</taxon>
        <taxon>Sorbeoconcha</taxon>
        <taxon>Cerithioidea</taxon>
        <taxon>Batillariidae</taxon>
        <taxon>Batillaria</taxon>
    </lineage>
</organism>
<dbReference type="AlphaFoldDB" id="A0ABD0KYJ0"/>
<name>A0ABD0KYJ0_9CAEN</name>
<evidence type="ECO:0000256" key="4">
    <source>
        <dbReference type="ARBA" id="ARBA00022737"/>
    </source>
</evidence>
<keyword evidence="4" id="KW-0677">Repeat</keyword>
<evidence type="ECO:0000256" key="3">
    <source>
        <dbReference type="ARBA" id="ARBA00022490"/>
    </source>
</evidence>
<keyword evidence="5" id="KW-0802">TPR repeat</keyword>
<comment type="subunit">
    <text evidence="2">Interacts with microtubules.</text>
</comment>
<evidence type="ECO:0000256" key="7">
    <source>
        <dbReference type="ARBA" id="ARBA00039966"/>
    </source>
</evidence>
<dbReference type="EMBL" id="JACVVK020000105">
    <property type="protein sequence ID" value="KAK7492238.1"/>
    <property type="molecule type" value="Genomic_DNA"/>
</dbReference>
<keyword evidence="3" id="KW-0963">Cytoplasm</keyword>